<evidence type="ECO:0000313" key="3">
    <source>
        <dbReference type="RefSeq" id="XP_014671856.1"/>
    </source>
</evidence>
<sequence>MATHVLDEEMKRIGSDEAITQQKFRRGTGWQRLALFVTGIAEIILGVITFVMAVIVLAGNKYDRVGEGIVSSAFIIFAGVTAIVAAIKSRKNICVIAALSSVLACGVAMGTAVLLVNYITYGNRKGRTLSCSIDPDYDPCQGIHQYGAIYKGLLSLSLVESAMGFTTLLLGTYQAAQFA</sequence>
<gene>
    <name evidence="3 4 5" type="primary">LOC106812486</name>
</gene>
<organism evidence="2 5">
    <name type="scientific">Priapulus caudatus</name>
    <name type="common">Priapulid worm</name>
    <dbReference type="NCBI Taxonomy" id="37621"/>
    <lineage>
        <taxon>Eukaryota</taxon>
        <taxon>Metazoa</taxon>
        <taxon>Ecdysozoa</taxon>
        <taxon>Scalidophora</taxon>
        <taxon>Priapulida</taxon>
        <taxon>Priapulimorpha</taxon>
        <taxon>Priapulimorphida</taxon>
        <taxon>Priapulidae</taxon>
        <taxon>Priapulus</taxon>
    </lineage>
</organism>
<keyword evidence="2" id="KW-1185">Reference proteome</keyword>
<feature type="transmembrane region" description="Helical" evidence="1">
    <location>
        <begin position="33"/>
        <end position="57"/>
    </location>
</feature>
<evidence type="ECO:0000256" key="1">
    <source>
        <dbReference type="SAM" id="Phobius"/>
    </source>
</evidence>
<dbReference type="GeneID" id="106812486"/>
<name>A0ABM1EI37_PRICU</name>
<evidence type="ECO:0000313" key="5">
    <source>
        <dbReference type="RefSeq" id="XP_014671858.1"/>
    </source>
</evidence>
<feature type="transmembrane region" description="Helical" evidence="1">
    <location>
        <begin position="94"/>
        <end position="119"/>
    </location>
</feature>
<keyword evidence="1" id="KW-0472">Membrane</keyword>
<protein>
    <submittedName>
        <fullName evidence="3 4">Uncharacterized protein LOC106812486</fullName>
    </submittedName>
</protein>
<evidence type="ECO:0000313" key="2">
    <source>
        <dbReference type="Proteomes" id="UP000695022"/>
    </source>
</evidence>
<feature type="transmembrane region" description="Helical" evidence="1">
    <location>
        <begin position="69"/>
        <end position="87"/>
    </location>
</feature>
<reference evidence="3 4" key="1">
    <citation type="submission" date="2025-05" db="UniProtKB">
        <authorList>
            <consortium name="RefSeq"/>
        </authorList>
    </citation>
    <scope>IDENTIFICATION</scope>
</reference>
<dbReference type="Proteomes" id="UP000695022">
    <property type="component" value="Unplaced"/>
</dbReference>
<dbReference type="RefSeq" id="XP_014671857.1">
    <property type="nucleotide sequence ID" value="XM_014816371.1"/>
</dbReference>
<keyword evidence="1" id="KW-0812">Transmembrane</keyword>
<dbReference type="RefSeq" id="XP_014671856.1">
    <property type="nucleotide sequence ID" value="XM_014816370.1"/>
</dbReference>
<keyword evidence="1" id="KW-1133">Transmembrane helix</keyword>
<dbReference type="RefSeq" id="XP_014671858.1">
    <property type="nucleotide sequence ID" value="XM_014816372.1"/>
</dbReference>
<proteinExistence type="predicted"/>
<accession>A0ABM1EI37</accession>
<evidence type="ECO:0000313" key="4">
    <source>
        <dbReference type="RefSeq" id="XP_014671857.1"/>
    </source>
</evidence>